<dbReference type="CDD" id="cd18432">
    <property type="entry name" value="BRCT_PAXIP1_rpt6_like"/>
    <property type="match status" value="1"/>
</dbReference>
<dbReference type="PANTHER" id="PTHR47667:SF1">
    <property type="entry name" value="REGULATOR OF TY1 TRANSPOSITION PROTEIN 107"/>
    <property type="match status" value="1"/>
</dbReference>
<keyword evidence="2" id="KW-0539">Nucleus</keyword>
<reference evidence="6" key="1">
    <citation type="submission" date="2024-04" db="EMBL/GenBank/DDBJ databases">
        <authorList>
            <person name="Shaw F."/>
            <person name="Minotto A."/>
        </authorList>
    </citation>
    <scope>NUCLEOTIDE SEQUENCE [LARGE SCALE GENOMIC DNA]</scope>
</reference>
<feature type="domain" description="BRCT" evidence="4">
    <location>
        <begin position="5"/>
        <end position="85"/>
    </location>
</feature>
<feature type="compositionally biased region" description="Basic residues" evidence="3">
    <location>
        <begin position="701"/>
        <end position="711"/>
    </location>
</feature>
<feature type="domain" description="BRCT" evidence="4">
    <location>
        <begin position="338"/>
        <end position="429"/>
    </location>
</feature>
<dbReference type="CDD" id="cd17743">
    <property type="entry name" value="BRCT_BRC1_like_rpt5"/>
    <property type="match status" value="1"/>
</dbReference>
<organism evidence="5 6">
    <name type="scientific">Somion occarium</name>
    <dbReference type="NCBI Taxonomy" id="3059160"/>
    <lineage>
        <taxon>Eukaryota</taxon>
        <taxon>Fungi</taxon>
        <taxon>Dikarya</taxon>
        <taxon>Basidiomycota</taxon>
        <taxon>Agaricomycotina</taxon>
        <taxon>Agaricomycetes</taxon>
        <taxon>Polyporales</taxon>
        <taxon>Cerrenaceae</taxon>
        <taxon>Somion</taxon>
    </lineage>
</organism>
<dbReference type="CDD" id="cd18436">
    <property type="entry name" value="BRCT_BRC1_like_rpt2"/>
    <property type="match status" value="1"/>
</dbReference>
<dbReference type="EMBL" id="OZ037944">
    <property type="protein sequence ID" value="CAL1697391.1"/>
    <property type="molecule type" value="Genomic_DNA"/>
</dbReference>
<feature type="compositionally biased region" description="Low complexity" evidence="3">
    <location>
        <begin position="1030"/>
        <end position="1043"/>
    </location>
</feature>
<dbReference type="Proteomes" id="UP001497453">
    <property type="component" value="Chromosome 1"/>
</dbReference>
<feature type="compositionally biased region" description="Basic and acidic residues" evidence="3">
    <location>
        <begin position="776"/>
        <end position="787"/>
    </location>
</feature>
<evidence type="ECO:0000256" key="3">
    <source>
        <dbReference type="SAM" id="MobiDB-lite"/>
    </source>
</evidence>
<comment type="subcellular location">
    <subcellularLocation>
        <location evidence="1">Nucleus</location>
    </subcellularLocation>
</comment>
<dbReference type="PANTHER" id="PTHR47667">
    <property type="entry name" value="REGULATOR OF TY1 TRANSPOSITION PROTEIN 107"/>
    <property type="match status" value="1"/>
</dbReference>
<dbReference type="InterPro" id="IPR001357">
    <property type="entry name" value="BRCT_dom"/>
</dbReference>
<evidence type="ECO:0000256" key="2">
    <source>
        <dbReference type="ARBA" id="ARBA00023242"/>
    </source>
</evidence>
<evidence type="ECO:0000313" key="5">
    <source>
        <dbReference type="EMBL" id="CAL1697391.1"/>
    </source>
</evidence>
<feature type="compositionally biased region" description="Basic and acidic residues" evidence="3">
    <location>
        <begin position="1119"/>
        <end position="1131"/>
    </location>
</feature>
<name>A0ABP1CP13_9APHY</name>
<evidence type="ECO:0000256" key="1">
    <source>
        <dbReference type="ARBA" id="ARBA00004123"/>
    </source>
</evidence>
<dbReference type="InterPro" id="IPR000637">
    <property type="entry name" value="HMGI/Y_DNA-bd_CS"/>
</dbReference>
<sequence length="1423" mass="156450">MTRSMAEPLFDGVYYSISSSIDDSRRKQLSALLEANGAQPVSANDAKLTHFITNTLPHPESQSFDDLPSNTTAHLVTPLWIERTVVIATKQDPACYSPDPTLIFSGVTAAATDLSSSDLEVLSAGITALGGQWRTTLTKEVTHLFALSTGSAKYETAMHFQKNINIKILVPHWFDDSVRLGMRGLPTESYEWPQPTVFKVGWDNLQPEDRRSASSMSPEKKALYDTALASPADDASLPKTTTRNIWKGRKILLASSLELTESQRSAHEVDIRREGGVVVQGDENVEEADILITRYRTGPTYIKAYRLKKTIGSLPWLWYVRSTGKISRPSEQILHYPVPKKPIEGFSKHLITITNYTGKDREYLKKLIATLGGEFTPSMSGKNTVVIAAYIHGTKTQKAISWGIPVVNHLWLEDCFINWRCLSPSNEKFSCFPPGVDFGTLLGEKGIGRIGYDVSELEAMERDVEAEERGEDAVNGVARQVPEEPRLSGRSMKEVEDAIAEHEPDGDVAMNGVGDVSAGAYLDLDIQDGMDIDKDNEPQPSSSKVKTPSFKGKAKPAVKKPEAEPSPPKAKSKPKPKPAPVAESEESEHEEYEHKKVASAKKKKPPPRTVPPRKSELLLLTESESEVEEPPAKAANYSTQKRKVENTTSDEEEEDDDGVGMKQPSTSKSKGPAAPKSKRPAISDVDVDMEDAETVAAKVNPPKRPRGRPRKSAPDEDGEMADAKPEEGRKAEEKAEKRGRGRPRKVPASEPEHSEVEETSPPKKSRGRPRKVPLGESEKGQVDEPKSTTKSRMQPKATPNAKKRPLLSTSDDASELEVLPGPSKKAAGASAKPKSSISAKGKNVALATTDSEVEVLEQTLPMKARPATTTPGKEKKRLSLDTDSDESERNEDHSPKTPAKLRRTGSQSRKAAVPIELDTDVEDEERPAPRKPLTRNASQLNQDVSKPSSPAKPGRTPKRRLSVLLPTKEQVYSASQEKGEEIFELRRNASMTSVKSSQGERLTRRNSMSTKAQKGVTDSPKRDRPRKGRSPSPSTSSSRSSSPAPVPKKTPKSRRPATPEPGPSRRDDITETPATSRRTSSKRSAATKATKKLRDEVMPDMNNFQKQLKRGNMKGSWEINERDQSKADGSKAKVKGKKRLSMGDGGSEDEEEHEDAPDRKKRRLSGARASTAKTDRNRVNAQSISDEETDEEVKGKKPGKSDAKALAPKSSGKLNQKDPSSIVIMTTQVTLSDDVKKSMGRLGVQFTTNPAECTHLVTKALVRTEKFLCAMARAPIVVTDKWVETCAYTKRLIIEDDFLLHDPEHERKFGFKLDEALERARENGGKLFSGMTFYITPRVPVETKLLKNVIAAGGGKVGSGTPTVRILKAIQDRFVISCVDDKSIWRPLAEAGFPIFNQELILTGMLKQKIDWDSDASKVAGSY</sequence>
<feature type="compositionally biased region" description="Basic and acidic residues" evidence="3">
    <location>
        <begin position="1192"/>
        <end position="1203"/>
    </location>
</feature>
<dbReference type="SMART" id="SM00292">
    <property type="entry name" value="BRCT"/>
    <property type="match status" value="3"/>
</dbReference>
<feature type="compositionally biased region" description="Polar residues" evidence="3">
    <location>
        <begin position="989"/>
        <end position="1012"/>
    </location>
</feature>
<dbReference type="PROSITE" id="PS50172">
    <property type="entry name" value="BRCT"/>
    <property type="match status" value="4"/>
</dbReference>
<accession>A0ABP1CP13</accession>
<feature type="compositionally biased region" description="Low complexity" evidence="3">
    <location>
        <begin position="1074"/>
        <end position="1088"/>
    </location>
</feature>
<dbReference type="InterPro" id="IPR036420">
    <property type="entry name" value="BRCT_dom_sf"/>
</dbReference>
<feature type="compositionally biased region" description="Basic residues" evidence="3">
    <location>
        <begin position="597"/>
        <end position="606"/>
    </location>
</feature>
<feature type="domain" description="BRCT" evidence="4">
    <location>
        <begin position="99"/>
        <end position="179"/>
    </location>
</feature>
<dbReference type="Pfam" id="PF16589">
    <property type="entry name" value="BRCT_2"/>
    <property type="match status" value="1"/>
</dbReference>
<feature type="compositionally biased region" description="Low complexity" evidence="3">
    <location>
        <begin position="820"/>
        <end position="842"/>
    </location>
</feature>
<feature type="compositionally biased region" description="Basic and acidic residues" evidence="3">
    <location>
        <begin position="721"/>
        <end position="738"/>
    </location>
</feature>
<proteinExistence type="predicted"/>
<dbReference type="SUPFAM" id="SSF52113">
    <property type="entry name" value="BRCT domain"/>
    <property type="match status" value="4"/>
</dbReference>
<dbReference type="Pfam" id="PF16770">
    <property type="entry name" value="RTT107_BRCT_5"/>
    <property type="match status" value="1"/>
</dbReference>
<feature type="domain" description="BRCT" evidence="4">
    <location>
        <begin position="1233"/>
        <end position="1300"/>
    </location>
</feature>
<feature type="compositionally biased region" description="Polar residues" evidence="3">
    <location>
        <begin position="935"/>
        <end position="948"/>
    </location>
</feature>
<dbReference type="InterPro" id="IPR017956">
    <property type="entry name" value="AT_hook_DNA-bd_motif"/>
</dbReference>
<feature type="compositionally biased region" description="Basic and acidic residues" evidence="3">
    <location>
        <begin position="977"/>
        <end position="987"/>
    </location>
</feature>
<feature type="compositionally biased region" description="Acidic residues" evidence="3">
    <location>
        <begin position="1146"/>
        <end position="1155"/>
    </location>
</feature>
<evidence type="ECO:0000259" key="4">
    <source>
        <dbReference type="PROSITE" id="PS50172"/>
    </source>
</evidence>
<dbReference type="Pfam" id="PF12738">
    <property type="entry name" value="PTCB-BRCT"/>
    <property type="match status" value="2"/>
</dbReference>
<gene>
    <name evidence="5" type="ORF">GFSPODELE1_LOCUS1632</name>
</gene>
<protein>
    <recommendedName>
        <fullName evidence="4">BRCT domain-containing protein</fullName>
    </recommendedName>
</protein>
<dbReference type="SMART" id="SM00384">
    <property type="entry name" value="AT_hook"/>
    <property type="match status" value="3"/>
</dbReference>
<dbReference type="PRINTS" id="PR00929">
    <property type="entry name" value="ATHOOK"/>
</dbReference>
<dbReference type="PROSITE" id="PS00354">
    <property type="entry name" value="HMGI_Y"/>
    <property type="match status" value="1"/>
</dbReference>
<dbReference type="Gene3D" id="3.40.50.10190">
    <property type="entry name" value="BRCT domain"/>
    <property type="match status" value="5"/>
</dbReference>
<evidence type="ECO:0000313" key="6">
    <source>
        <dbReference type="Proteomes" id="UP001497453"/>
    </source>
</evidence>
<feature type="compositionally biased region" description="Low complexity" evidence="3">
    <location>
        <begin position="664"/>
        <end position="675"/>
    </location>
</feature>
<feature type="region of interest" description="Disordered" evidence="3">
    <location>
        <begin position="530"/>
        <end position="1219"/>
    </location>
</feature>
<feature type="compositionally biased region" description="Acidic residues" evidence="3">
    <location>
        <begin position="648"/>
        <end position="658"/>
    </location>
</feature>
<keyword evidence="6" id="KW-1185">Reference proteome</keyword>
<dbReference type="InterPro" id="IPR053036">
    <property type="entry name" value="CellCycle_DNARepair_Reg"/>
</dbReference>